<accession>A0A4Z2JA70</accession>
<proteinExistence type="predicted"/>
<dbReference type="EMBL" id="SRLO01000012">
    <property type="protein sequence ID" value="TNN87066.1"/>
    <property type="molecule type" value="Genomic_DNA"/>
</dbReference>
<dbReference type="Proteomes" id="UP000314294">
    <property type="component" value="Unassembled WGS sequence"/>
</dbReference>
<comment type="caution">
    <text evidence="1">The sequence shown here is derived from an EMBL/GenBank/DDBJ whole genome shotgun (WGS) entry which is preliminary data.</text>
</comment>
<organism evidence="1 2">
    <name type="scientific">Liparis tanakae</name>
    <name type="common">Tanaka's snailfish</name>
    <dbReference type="NCBI Taxonomy" id="230148"/>
    <lineage>
        <taxon>Eukaryota</taxon>
        <taxon>Metazoa</taxon>
        <taxon>Chordata</taxon>
        <taxon>Craniata</taxon>
        <taxon>Vertebrata</taxon>
        <taxon>Euteleostomi</taxon>
        <taxon>Actinopterygii</taxon>
        <taxon>Neopterygii</taxon>
        <taxon>Teleostei</taxon>
        <taxon>Neoteleostei</taxon>
        <taxon>Acanthomorphata</taxon>
        <taxon>Eupercaria</taxon>
        <taxon>Perciformes</taxon>
        <taxon>Cottioidei</taxon>
        <taxon>Cottales</taxon>
        <taxon>Liparidae</taxon>
        <taxon>Liparis</taxon>
    </lineage>
</organism>
<name>A0A4Z2JA70_9TELE</name>
<keyword evidence="2" id="KW-1185">Reference proteome</keyword>
<gene>
    <name evidence="1" type="ORF">EYF80_002821</name>
</gene>
<protein>
    <submittedName>
        <fullName evidence="1">Uncharacterized protein</fullName>
    </submittedName>
</protein>
<evidence type="ECO:0000313" key="1">
    <source>
        <dbReference type="EMBL" id="TNN87066.1"/>
    </source>
</evidence>
<dbReference type="AlphaFoldDB" id="A0A4Z2JA70"/>
<evidence type="ECO:0000313" key="2">
    <source>
        <dbReference type="Proteomes" id="UP000314294"/>
    </source>
</evidence>
<sequence>MDGLLHRFPLRQGLQAGASGEHPGSTVSRELPYVSQTSRITETPAPPPQSLVIAMRTQLLVSLLVLLMSKRLASSLRTASSSSRRYENSSIFSTMTETFWALVIRKSNSSVYETTEKVT</sequence>
<reference evidence="1 2" key="1">
    <citation type="submission" date="2019-03" db="EMBL/GenBank/DDBJ databases">
        <title>First draft genome of Liparis tanakae, snailfish: a comprehensive survey of snailfish specific genes.</title>
        <authorList>
            <person name="Kim W."/>
            <person name="Song I."/>
            <person name="Jeong J.-H."/>
            <person name="Kim D."/>
            <person name="Kim S."/>
            <person name="Ryu S."/>
            <person name="Song J.Y."/>
            <person name="Lee S.K."/>
        </authorList>
    </citation>
    <scope>NUCLEOTIDE SEQUENCE [LARGE SCALE GENOMIC DNA]</scope>
    <source>
        <tissue evidence="1">Muscle</tissue>
    </source>
</reference>